<evidence type="ECO:0000313" key="2">
    <source>
        <dbReference type="Proteomes" id="UP000641646"/>
    </source>
</evidence>
<comment type="caution">
    <text evidence="1">The sequence shown here is derived from an EMBL/GenBank/DDBJ whole genome shotgun (WGS) entry which is preliminary data.</text>
</comment>
<dbReference type="AlphaFoldDB" id="A0A926VER6"/>
<dbReference type="Proteomes" id="UP000641646">
    <property type="component" value="Unassembled WGS sequence"/>
</dbReference>
<protein>
    <submittedName>
        <fullName evidence="1">Uncharacterized protein</fullName>
    </submittedName>
</protein>
<evidence type="ECO:0000313" key="1">
    <source>
        <dbReference type="EMBL" id="MBD2181863.1"/>
    </source>
</evidence>
<keyword evidence="2" id="KW-1185">Reference proteome</keyword>
<proteinExistence type="predicted"/>
<accession>A0A926VER6</accession>
<reference evidence="1" key="2">
    <citation type="submission" date="2020-08" db="EMBL/GenBank/DDBJ databases">
        <authorList>
            <person name="Chen M."/>
            <person name="Teng W."/>
            <person name="Zhao L."/>
            <person name="Hu C."/>
            <person name="Zhou Y."/>
            <person name="Han B."/>
            <person name="Song L."/>
            <person name="Shu W."/>
        </authorList>
    </citation>
    <scope>NUCLEOTIDE SEQUENCE</scope>
    <source>
        <strain evidence="1">FACHB-1375</strain>
    </source>
</reference>
<dbReference type="RefSeq" id="WP_190464674.1">
    <property type="nucleotide sequence ID" value="NZ_JACJPW010000027.1"/>
</dbReference>
<organism evidence="1 2">
    <name type="scientific">Aerosakkonema funiforme FACHB-1375</name>
    <dbReference type="NCBI Taxonomy" id="2949571"/>
    <lineage>
        <taxon>Bacteria</taxon>
        <taxon>Bacillati</taxon>
        <taxon>Cyanobacteriota</taxon>
        <taxon>Cyanophyceae</taxon>
        <taxon>Oscillatoriophycideae</taxon>
        <taxon>Aerosakkonematales</taxon>
        <taxon>Aerosakkonemataceae</taxon>
        <taxon>Aerosakkonema</taxon>
    </lineage>
</organism>
<reference evidence="1" key="1">
    <citation type="journal article" date="2015" name="ISME J.">
        <title>Draft Genome Sequence of Streptomyces incarnatus NRRL8089, which Produces the Nucleoside Antibiotic Sinefungin.</title>
        <authorList>
            <person name="Oshima K."/>
            <person name="Hattori M."/>
            <person name="Shimizu H."/>
            <person name="Fukuda K."/>
            <person name="Nemoto M."/>
            <person name="Inagaki K."/>
            <person name="Tamura T."/>
        </authorList>
    </citation>
    <scope>NUCLEOTIDE SEQUENCE</scope>
    <source>
        <strain evidence="1">FACHB-1375</strain>
    </source>
</reference>
<name>A0A926VER6_9CYAN</name>
<gene>
    <name evidence="1" type="ORF">H6G03_12220</name>
</gene>
<dbReference type="EMBL" id="JACJPW010000027">
    <property type="protein sequence ID" value="MBD2181863.1"/>
    <property type="molecule type" value="Genomic_DNA"/>
</dbReference>
<sequence length="89" mass="10421">MYHYSSYGELILLDMGAIEPMNLINKDYHVQIQQHTIERLVDKYGIESVIARLSEYCQTQAMMTSGNIYEYWQDIAEVLSQIPEGWDVE</sequence>